<sequence length="106" mass="11292">MAGCSGEPDLIPLQWAGSLTRAPQARYIASLRGGKEYFAPGGMNWLEIIIKLCTHMSTGSVIIWRSGSLRGGCGELISADESKRASTGAAPGKQETFAELKSAYTR</sequence>
<dbReference type="Proteomes" id="UP000000702">
    <property type="component" value="Unassembled WGS sequence"/>
</dbReference>
<proteinExistence type="predicted"/>
<reference evidence="3" key="1">
    <citation type="submission" date="2011-07" db="EMBL/GenBank/DDBJ databases">
        <title>Divergent evolution of antigenic variation in African trypanosomes.</title>
        <authorList>
            <person name="Jackson A.P."/>
            <person name="Berry A."/>
            <person name="Allison H.C."/>
            <person name="Burton P."/>
            <person name="Anderson J."/>
            <person name="Aslett M."/>
            <person name="Brown R."/>
            <person name="Corton N."/>
            <person name="Harris D."/>
            <person name="Hauser H."/>
            <person name="Gamble J."/>
            <person name="Gilderthorp R."/>
            <person name="McQuillan J."/>
            <person name="Quail M.A."/>
            <person name="Sanders M."/>
            <person name="Van Tonder A."/>
            <person name="Ginger M.L."/>
            <person name="Donelson J.E."/>
            <person name="Field M.C."/>
            <person name="Barry J.D."/>
            <person name="Berriman M."/>
            <person name="Hertz-Fowler C."/>
        </authorList>
    </citation>
    <scope>NUCLEOTIDE SEQUENCE [LARGE SCALE GENOMIC DNA]</scope>
    <source>
        <strain evidence="3">IL3000</strain>
    </source>
</reference>
<dbReference type="AlphaFoldDB" id="F9WC67"/>
<evidence type="ECO:0000313" key="2">
    <source>
        <dbReference type="EMBL" id="CCD14859.1"/>
    </source>
</evidence>
<accession>F9WC67</accession>
<dbReference type="EMBL" id="HE575322">
    <property type="protein sequence ID" value="CCC92832.1"/>
    <property type="molecule type" value="Genomic_DNA"/>
</dbReference>
<reference evidence="2 3" key="2">
    <citation type="journal article" date="2012" name="Proc. Natl. Acad. Sci. U.S.A.">
        <title>Antigenic diversity is generated by distinct evolutionary mechanisms in African trypanosome species.</title>
        <authorList>
            <person name="Jackson A.P."/>
            <person name="Berry A."/>
            <person name="Aslett M."/>
            <person name="Allison H.C."/>
            <person name="Burton P."/>
            <person name="Vavrova-Anderson J."/>
            <person name="Brown R."/>
            <person name="Browne H."/>
            <person name="Corton N."/>
            <person name="Hauser H."/>
            <person name="Gamble J."/>
            <person name="Gilderthorp R."/>
            <person name="Marcello L."/>
            <person name="McQuillan J."/>
            <person name="Otto T.D."/>
            <person name="Quail M.A."/>
            <person name="Sanders M.J."/>
            <person name="van Tonder A."/>
            <person name="Ginger M.L."/>
            <person name="Field M.C."/>
            <person name="Barry J.D."/>
            <person name="Hertz-Fowler C."/>
            <person name="Berriman M."/>
        </authorList>
    </citation>
    <scope>NUCLEOTIDE SEQUENCE [LARGE SCALE GENOMIC DNA]</scope>
    <source>
        <strain evidence="2 3">IL3000</strain>
    </source>
</reference>
<evidence type="ECO:0000313" key="1">
    <source>
        <dbReference type="EMBL" id="CCC92832.1"/>
    </source>
</evidence>
<organism evidence="2 3">
    <name type="scientific">Trypanosoma congolense (strain IL3000)</name>
    <dbReference type="NCBI Taxonomy" id="1068625"/>
    <lineage>
        <taxon>Eukaryota</taxon>
        <taxon>Discoba</taxon>
        <taxon>Euglenozoa</taxon>
        <taxon>Kinetoplastea</taxon>
        <taxon>Metakinetoplastina</taxon>
        <taxon>Trypanosomatida</taxon>
        <taxon>Trypanosomatidae</taxon>
        <taxon>Trypanosoma</taxon>
        <taxon>Nannomonas</taxon>
    </lineage>
</organism>
<name>F9WC67_TRYCI</name>
<gene>
    <name evidence="2" type="ORF">TCIL3000_0_05680</name>
    <name evidence="1" type="ORF">TCIL3000_9_2290</name>
</gene>
<evidence type="ECO:0000313" key="3">
    <source>
        <dbReference type="Proteomes" id="UP000000702"/>
    </source>
</evidence>
<dbReference type="EMBL" id="CAEQ01001676">
    <property type="protein sequence ID" value="CCD14859.1"/>
    <property type="molecule type" value="Genomic_DNA"/>
</dbReference>
<keyword evidence="3" id="KW-1185">Reference proteome</keyword>
<protein>
    <submittedName>
        <fullName evidence="2">Uncharacterized protein</fullName>
    </submittedName>
</protein>